<dbReference type="AlphaFoldDB" id="A0A644Z3I3"/>
<evidence type="ECO:0000313" key="2">
    <source>
        <dbReference type="EMBL" id="MPM32684.1"/>
    </source>
</evidence>
<comment type="caution">
    <text evidence="2">The sequence shown here is derived from an EMBL/GenBank/DDBJ whole genome shotgun (WGS) entry which is preliminary data.</text>
</comment>
<dbReference type="PANTHER" id="PTHR11575:SF24">
    <property type="entry name" value="5'-NUCLEOTIDASE"/>
    <property type="match status" value="1"/>
</dbReference>
<organism evidence="2">
    <name type="scientific">bioreactor metagenome</name>
    <dbReference type="NCBI Taxonomy" id="1076179"/>
    <lineage>
        <taxon>unclassified sequences</taxon>
        <taxon>metagenomes</taxon>
        <taxon>ecological metagenomes</taxon>
    </lineage>
</organism>
<dbReference type="InterPro" id="IPR006179">
    <property type="entry name" value="5_nucleotidase/apyrase"/>
</dbReference>
<dbReference type="SUPFAM" id="SSF56300">
    <property type="entry name" value="Metallo-dependent phosphatases"/>
    <property type="match status" value="1"/>
</dbReference>
<dbReference type="EMBL" id="VSSQ01006437">
    <property type="protein sequence ID" value="MPM32684.1"/>
    <property type="molecule type" value="Genomic_DNA"/>
</dbReference>
<sequence length="281" mass="31240">MKQIKIPLTVLLLLPFLLLFSQQNNKLVILHTNDTHSQLEPTAPDAVRYPDMGGYARRLGVINQIRQEEANVLLVDAGDFSQGTPYYNFFKGRVEVQGINKMEYDAVALGNHEFDNGMDTLAAILRLAKFPLVVSNYDVSESAIAEFVKPYLVVEKGGIRIGIFALGAELKGLVMEEQYKGVKYQDPVKTVKQYEKLLKKQKKCDVIVCLSHLGSDSTSTKVNDFQVAKQSEYVDVFIGGHSHTLLENVKTSNAKGKPVLIAQMGKSGLFLGRVDLYLAKD</sequence>
<dbReference type="GO" id="GO:0046872">
    <property type="term" value="F:metal ion binding"/>
    <property type="evidence" value="ECO:0007669"/>
    <property type="project" value="InterPro"/>
</dbReference>
<proteinExistence type="predicted"/>
<dbReference type="CDD" id="cd00845">
    <property type="entry name" value="MPP_UshA_N_like"/>
    <property type="match status" value="1"/>
</dbReference>
<dbReference type="InterPro" id="IPR029052">
    <property type="entry name" value="Metallo-depent_PP-like"/>
</dbReference>
<feature type="domain" description="Calcineurin-like phosphoesterase" evidence="1">
    <location>
        <begin position="28"/>
        <end position="244"/>
    </location>
</feature>
<dbReference type="PROSITE" id="PS00785">
    <property type="entry name" value="5_NUCLEOTIDASE_1"/>
    <property type="match status" value="1"/>
</dbReference>
<dbReference type="GO" id="GO:0030288">
    <property type="term" value="C:outer membrane-bounded periplasmic space"/>
    <property type="evidence" value="ECO:0007669"/>
    <property type="project" value="TreeGrafter"/>
</dbReference>
<name>A0A644Z3I3_9ZZZZ</name>
<dbReference type="InterPro" id="IPR004843">
    <property type="entry name" value="Calcineurin-like_PHP"/>
</dbReference>
<dbReference type="GO" id="GO:0000166">
    <property type="term" value="F:nucleotide binding"/>
    <property type="evidence" value="ECO:0007669"/>
    <property type="project" value="InterPro"/>
</dbReference>
<dbReference type="PANTHER" id="PTHR11575">
    <property type="entry name" value="5'-NUCLEOTIDASE-RELATED"/>
    <property type="match status" value="1"/>
</dbReference>
<dbReference type="GO" id="GO:0016788">
    <property type="term" value="F:hydrolase activity, acting on ester bonds"/>
    <property type="evidence" value="ECO:0007669"/>
    <property type="project" value="InterPro"/>
</dbReference>
<dbReference type="Gene3D" id="3.60.21.10">
    <property type="match status" value="1"/>
</dbReference>
<evidence type="ECO:0000259" key="1">
    <source>
        <dbReference type="Pfam" id="PF00149"/>
    </source>
</evidence>
<dbReference type="InterPro" id="IPR006146">
    <property type="entry name" value="5'-Nucleotdase_CS"/>
</dbReference>
<reference evidence="2" key="1">
    <citation type="submission" date="2019-08" db="EMBL/GenBank/DDBJ databases">
        <authorList>
            <person name="Kucharzyk K."/>
            <person name="Murdoch R.W."/>
            <person name="Higgins S."/>
            <person name="Loffler F."/>
        </authorList>
    </citation>
    <scope>NUCLEOTIDE SEQUENCE</scope>
</reference>
<dbReference type="Pfam" id="PF00149">
    <property type="entry name" value="Metallophos"/>
    <property type="match status" value="1"/>
</dbReference>
<protein>
    <submittedName>
        <fullName evidence="2">Trifunctional nucleotide phosphoesterase protein YfkN</fullName>
    </submittedName>
</protein>
<dbReference type="GO" id="GO:0009166">
    <property type="term" value="P:nucleotide catabolic process"/>
    <property type="evidence" value="ECO:0007669"/>
    <property type="project" value="InterPro"/>
</dbReference>
<dbReference type="PROSITE" id="PS00786">
    <property type="entry name" value="5_NUCLEOTIDASE_2"/>
    <property type="match status" value="1"/>
</dbReference>
<accession>A0A644Z3I3</accession>
<dbReference type="PRINTS" id="PR01607">
    <property type="entry name" value="APYRASEFAMLY"/>
</dbReference>
<gene>
    <name evidence="2" type="primary">yfkN_14</name>
    <name evidence="2" type="ORF">SDC9_79249</name>
</gene>